<evidence type="ECO:0000313" key="3">
    <source>
        <dbReference type="Proteomes" id="UP000467700"/>
    </source>
</evidence>
<feature type="region of interest" description="Disordered" evidence="1">
    <location>
        <begin position="183"/>
        <end position="252"/>
    </location>
</feature>
<dbReference type="EMBL" id="CACVBS010000060">
    <property type="protein sequence ID" value="CAA7267487.1"/>
    <property type="molecule type" value="Genomic_DNA"/>
</dbReference>
<evidence type="ECO:0000313" key="2">
    <source>
        <dbReference type="EMBL" id="CAA7267487.1"/>
    </source>
</evidence>
<feature type="compositionally biased region" description="Basic and acidic residues" evidence="1">
    <location>
        <begin position="275"/>
        <end position="285"/>
    </location>
</feature>
<feature type="region of interest" description="Disordered" evidence="1">
    <location>
        <begin position="264"/>
        <end position="304"/>
    </location>
</feature>
<evidence type="ECO:0008006" key="4">
    <source>
        <dbReference type="Google" id="ProtNLM"/>
    </source>
</evidence>
<dbReference type="OrthoDB" id="3261714at2759"/>
<comment type="caution">
    <text evidence="2">The sequence shown here is derived from an EMBL/GenBank/DDBJ whole genome shotgun (WGS) entry which is preliminary data.</text>
</comment>
<feature type="region of interest" description="Disordered" evidence="1">
    <location>
        <begin position="327"/>
        <end position="393"/>
    </location>
</feature>
<dbReference type="AlphaFoldDB" id="A0A8S0WPH7"/>
<organism evidence="2 3">
    <name type="scientific">Cyclocybe aegerita</name>
    <name type="common">Black poplar mushroom</name>
    <name type="synonym">Agrocybe aegerita</name>
    <dbReference type="NCBI Taxonomy" id="1973307"/>
    <lineage>
        <taxon>Eukaryota</taxon>
        <taxon>Fungi</taxon>
        <taxon>Dikarya</taxon>
        <taxon>Basidiomycota</taxon>
        <taxon>Agaricomycotina</taxon>
        <taxon>Agaricomycetes</taxon>
        <taxon>Agaricomycetidae</taxon>
        <taxon>Agaricales</taxon>
        <taxon>Agaricineae</taxon>
        <taxon>Bolbitiaceae</taxon>
        <taxon>Cyclocybe</taxon>
    </lineage>
</organism>
<reference evidence="2 3" key="1">
    <citation type="submission" date="2020-01" db="EMBL/GenBank/DDBJ databases">
        <authorList>
            <person name="Gupta K D."/>
        </authorList>
    </citation>
    <scope>NUCLEOTIDE SEQUENCE [LARGE SCALE GENOMIC DNA]</scope>
</reference>
<feature type="compositionally biased region" description="Polar residues" evidence="1">
    <location>
        <begin position="212"/>
        <end position="247"/>
    </location>
</feature>
<dbReference type="Proteomes" id="UP000467700">
    <property type="component" value="Unassembled WGS sequence"/>
</dbReference>
<sequence length="501" mass="54408">MRPLPARDSKLLISSFTIDVDSDSEAYFSMSARQPFFPRREDYPRAQSRAAFVPDPNNPLHNSGASGNAGQAQDSELLKNLDAAFAAPGSRPGNGTNASGRMPTSGLGGLKKRKMSGQENGVQNPSAGTTPMHNNNVRPGTADPRSVHAMGQQGAHIPLAVPIPHNAARSSPLLFRDKTSFFSSSSLKNGAPSLSSGASDKSAENSAHIPTLDTSSPFTASSGQHPPSTVSDPHQSPNFPSFSNQAGPQRIIVDPEVRRRSYAQRMPEGGQGVPEGHEITEDGRLKMSLHQGVKRGREDEQEDEDAYVYAAQAKRFKGVNMEAEENISRRLSPVTDRPSSGQSQSSSYRRTTFFAPEGEGASLPHHDHRAQHRGSVYNSPAGSKRPPFFPDRREYAEPGALDKLLGRDTDAFVKEKMDSYDARVKKWNECTLAQWVAGSDEIGAMFHKILDLVKKEMDGKLKLYATLNTNVANHNTILEERKQVLGAAQMKLVKESGNALG</sequence>
<feature type="region of interest" description="Disordered" evidence="1">
    <location>
        <begin position="39"/>
        <end position="72"/>
    </location>
</feature>
<protein>
    <recommendedName>
        <fullName evidence="4">Extracellular mutant protein 11 C-terminal domain-containing protein</fullName>
    </recommendedName>
</protein>
<feature type="compositionally biased region" description="Polar residues" evidence="1">
    <location>
        <begin position="183"/>
        <end position="199"/>
    </location>
</feature>
<keyword evidence="3" id="KW-1185">Reference proteome</keyword>
<gene>
    <name evidence="2" type="ORF">AAE3_LOCUS9703</name>
</gene>
<accession>A0A8S0WPH7</accession>
<feature type="region of interest" description="Disordered" evidence="1">
    <location>
        <begin position="85"/>
        <end position="151"/>
    </location>
</feature>
<name>A0A8S0WPH7_CYCAE</name>
<feature type="compositionally biased region" description="Polar residues" evidence="1">
    <location>
        <begin position="117"/>
        <end position="138"/>
    </location>
</feature>
<feature type="compositionally biased region" description="Polar residues" evidence="1">
    <location>
        <begin position="59"/>
        <end position="72"/>
    </location>
</feature>
<evidence type="ECO:0000256" key="1">
    <source>
        <dbReference type="SAM" id="MobiDB-lite"/>
    </source>
</evidence>
<proteinExistence type="predicted"/>